<proteinExistence type="predicted"/>
<accession>A0A423HIW2</accession>
<dbReference type="InterPro" id="IPR016024">
    <property type="entry name" value="ARM-type_fold"/>
</dbReference>
<dbReference type="EMBL" id="MOBM01000038">
    <property type="protein sequence ID" value="RON13131.1"/>
    <property type="molecule type" value="Genomic_DNA"/>
</dbReference>
<comment type="caution">
    <text evidence="1">The sequence shown here is derived from an EMBL/GenBank/DDBJ whole genome shotgun (WGS) entry which is preliminary data.</text>
</comment>
<evidence type="ECO:0000313" key="2">
    <source>
        <dbReference type="EMBL" id="RON14253.1"/>
    </source>
</evidence>
<evidence type="ECO:0000313" key="1">
    <source>
        <dbReference type="EMBL" id="RON13131.1"/>
    </source>
</evidence>
<dbReference type="NCBIfam" id="TIGR02270">
    <property type="entry name" value="TIGR02270 family protein"/>
    <property type="match status" value="1"/>
</dbReference>
<evidence type="ECO:0000313" key="3">
    <source>
        <dbReference type="Proteomes" id="UP000284002"/>
    </source>
</evidence>
<dbReference type="InterPro" id="IPR011959">
    <property type="entry name" value="CHP02270"/>
</dbReference>
<organism evidence="1 3">
    <name type="scientific">Pseudomonas frederiksbergensis</name>
    <dbReference type="NCBI Taxonomy" id="104087"/>
    <lineage>
        <taxon>Bacteria</taxon>
        <taxon>Pseudomonadati</taxon>
        <taxon>Pseudomonadota</taxon>
        <taxon>Gammaproteobacteria</taxon>
        <taxon>Pseudomonadales</taxon>
        <taxon>Pseudomonadaceae</taxon>
        <taxon>Pseudomonas</taxon>
    </lineage>
</organism>
<dbReference type="InterPro" id="IPR011989">
    <property type="entry name" value="ARM-like"/>
</dbReference>
<name>A0A423HIW2_9PSED</name>
<dbReference type="RefSeq" id="WP_123359384.1">
    <property type="nucleotide sequence ID" value="NZ_MOBM01000038.1"/>
</dbReference>
<gene>
    <name evidence="1" type="ORF">BK662_18320</name>
    <name evidence="2" type="ORF">BK662_24375</name>
</gene>
<dbReference type="EMBL" id="MOBM01000038">
    <property type="protein sequence ID" value="RON14253.1"/>
    <property type="molecule type" value="Genomic_DNA"/>
</dbReference>
<protein>
    <recommendedName>
        <fullName evidence="4">TIGR02270 family protein</fullName>
    </recommendedName>
</protein>
<dbReference type="Gene3D" id="1.25.10.10">
    <property type="entry name" value="Leucine-rich Repeat Variant"/>
    <property type="match status" value="1"/>
</dbReference>
<dbReference type="AlphaFoldDB" id="A0A423HIW2"/>
<sequence length="411" mass="44604">MKNGFAPAEISSLLNIPVVTEHADEASFLWSTREQAALAPHYHLDQLALLDERVLAHLEGLRVAGETGLQLATQALGDLNSGTLFVAGWLAFALQNREAMSHTFSIALSDPELSDALISALSWLDWDDLEPLLQRLAESPLSAHRAVDLAVRVAQGIPARQTIIAALNDPDPQLRARALRAIGERGLTECEGALDSATADSHAGCRFWSYWSRALQGDFRAAELAFEVSEAAQQTGPALEIAARAGYPDWVRSLIRGLAGNSTTLRQAVIAAGAFGDPAVVPWLLELCGDNAFSCVAAEAFALITGLDLEDPSLRRDPLDLEDEHPDDAFAYWVSTEALHDWWQAEQGRFTPGSRYLAGRPISEAAAIRLLHGGTQRQRRGAAIELARLRKGASVFPVTARADRQQRWLAA</sequence>
<dbReference type="Proteomes" id="UP000284002">
    <property type="component" value="Unassembled WGS sequence"/>
</dbReference>
<reference evidence="1 3" key="1">
    <citation type="submission" date="2016-10" db="EMBL/GenBank/DDBJ databases">
        <title>Comparative genome analysis of multiple Pseudomonas spp. focuses on biocontrol and plant growth promoting traits.</title>
        <authorList>
            <person name="Tao X.-Y."/>
            <person name="Taylor C.G."/>
        </authorList>
    </citation>
    <scope>NUCLEOTIDE SEQUENCE [LARGE SCALE GENOMIC DNA]</scope>
    <source>
        <strain evidence="1 3">36C6</strain>
    </source>
</reference>
<evidence type="ECO:0008006" key="4">
    <source>
        <dbReference type="Google" id="ProtNLM"/>
    </source>
</evidence>
<dbReference type="SUPFAM" id="SSF48371">
    <property type="entry name" value="ARM repeat"/>
    <property type="match status" value="1"/>
</dbReference>